<name>A0ABD3KH95_EUCGL</name>
<sequence length="100" mass="10970">MFDSFNRKSPPIAINHSLPAPSVVSSSCIFNVSPADEGEKKENRSQEEVSSPCSWLSFDSFPTQTCNYIQESFSFSVVNNSGACVEILILPDFAEASDKQ</sequence>
<dbReference type="EMBL" id="JBJKBG010000005">
    <property type="protein sequence ID" value="KAL3739225.1"/>
    <property type="molecule type" value="Genomic_DNA"/>
</dbReference>
<dbReference type="PROSITE" id="PS51257">
    <property type="entry name" value="PROKAR_LIPOPROTEIN"/>
    <property type="match status" value="1"/>
</dbReference>
<comment type="caution">
    <text evidence="1">The sequence shown here is derived from an EMBL/GenBank/DDBJ whole genome shotgun (WGS) entry which is preliminary data.</text>
</comment>
<evidence type="ECO:0000313" key="2">
    <source>
        <dbReference type="Proteomes" id="UP001634007"/>
    </source>
</evidence>
<dbReference type="AlphaFoldDB" id="A0ABD3KH95"/>
<protein>
    <submittedName>
        <fullName evidence="1">Uncharacterized protein</fullName>
    </submittedName>
</protein>
<dbReference type="Proteomes" id="UP001634007">
    <property type="component" value="Unassembled WGS sequence"/>
</dbReference>
<proteinExistence type="predicted"/>
<evidence type="ECO:0000313" key="1">
    <source>
        <dbReference type="EMBL" id="KAL3739225.1"/>
    </source>
</evidence>
<reference evidence="1 2" key="1">
    <citation type="submission" date="2024-11" db="EMBL/GenBank/DDBJ databases">
        <title>Chromosome-level genome assembly of Eucalyptus globulus Labill. provides insights into its genome evolution.</title>
        <authorList>
            <person name="Li X."/>
        </authorList>
    </citation>
    <scope>NUCLEOTIDE SEQUENCE [LARGE SCALE GENOMIC DNA]</scope>
    <source>
        <strain evidence="1">CL2024</strain>
        <tissue evidence="1">Fresh tender leaves</tissue>
    </source>
</reference>
<accession>A0ABD3KH95</accession>
<gene>
    <name evidence="1" type="ORF">ACJRO7_020604</name>
</gene>
<organism evidence="1 2">
    <name type="scientific">Eucalyptus globulus</name>
    <name type="common">Tasmanian blue gum</name>
    <dbReference type="NCBI Taxonomy" id="34317"/>
    <lineage>
        <taxon>Eukaryota</taxon>
        <taxon>Viridiplantae</taxon>
        <taxon>Streptophyta</taxon>
        <taxon>Embryophyta</taxon>
        <taxon>Tracheophyta</taxon>
        <taxon>Spermatophyta</taxon>
        <taxon>Magnoliopsida</taxon>
        <taxon>eudicotyledons</taxon>
        <taxon>Gunneridae</taxon>
        <taxon>Pentapetalae</taxon>
        <taxon>rosids</taxon>
        <taxon>malvids</taxon>
        <taxon>Myrtales</taxon>
        <taxon>Myrtaceae</taxon>
        <taxon>Myrtoideae</taxon>
        <taxon>Eucalypteae</taxon>
        <taxon>Eucalyptus</taxon>
    </lineage>
</organism>
<keyword evidence="2" id="KW-1185">Reference proteome</keyword>